<protein>
    <submittedName>
        <fullName evidence="3">MATH domain-containing protein</fullName>
    </submittedName>
</protein>
<proteinExistence type="predicted"/>
<name>A0A914QAU0_9BILA</name>
<evidence type="ECO:0000313" key="2">
    <source>
        <dbReference type="Proteomes" id="UP000887578"/>
    </source>
</evidence>
<feature type="compositionally biased region" description="Polar residues" evidence="1">
    <location>
        <begin position="192"/>
        <end position="201"/>
    </location>
</feature>
<dbReference type="Proteomes" id="UP000887578">
    <property type="component" value="Unplaced"/>
</dbReference>
<dbReference type="AlphaFoldDB" id="A0A914QAU0"/>
<organism evidence="2 3">
    <name type="scientific">Panagrolaimus davidi</name>
    <dbReference type="NCBI Taxonomy" id="227884"/>
    <lineage>
        <taxon>Eukaryota</taxon>
        <taxon>Metazoa</taxon>
        <taxon>Ecdysozoa</taxon>
        <taxon>Nematoda</taxon>
        <taxon>Chromadorea</taxon>
        <taxon>Rhabditida</taxon>
        <taxon>Tylenchina</taxon>
        <taxon>Panagrolaimomorpha</taxon>
        <taxon>Panagrolaimoidea</taxon>
        <taxon>Panagrolaimidae</taxon>
        <taxon>Panagrolaimus</taxon>
    </lineage>
</organism>
<feature type="region of interest" description="Disordered" evidence="1">
    <location>
        <begin position="218"/>
        <end position="251"/>
    </location>
</feature>
<evidence type="ECO:0000313" key="3">
    <source>
        <dbReference type="WBParaSite" id="PDA_v2.g26316.t1"/>
    </source>
</evidence>
<dbReference type="WBParaSite" id="PDA_v2.g26316.t1">
    <property type="protein sequence ID" value="PDA_v2.g26316.t1"/>
    <property type="gene ID" value="PDA_v2.g26316"/>
</dbReference>
<reference evidence="3" key="1">
    <citation type="submission" date="2022-11" db="UniProtKB">
        <authorList>
            <consortium name="WormBaseParasite"/>
        </authorList>
    </citation>
    <scope>IDENTIFICATION</scope>
</reference>
<evidence type="ECO:0000256" key="1">
    <source>
        <dbReference type="SAM" id="MobiDB-lite"/>
    </source>
</evidence>
<sequence length="549" mass="62235">MEEFPFSLEWSIPESELLPFKDDDLNEDYLDKNFSSKIPGCNCYFEFYPHGFEEERRGKTWILFNINIENIKKVVADYTLTIESANYSKKIHDIIRFGHWFFIADKKDFFDSKNKFIFNGKCNVKVEGTFKFECNVSFAYSVKAAAVAADKKFVAEMPSDLPENPSPVDAKAVKKAERFSTSSLESDLPDLRSTTPSANDLQRTESHIDSLIDAINETERSSTSSAESDLPNLRSTIPSASDLQRAQNPSSCGPFIEAVSEKSSTSFGESDLPEVTQIVVVANDLQRTEIQSHLDSLIEAIDETERYATSSAESDLPDLRSTIPSDFQRAQNPSSCGPFIQAVCEKSSTSSAECDLPVITSPTIQSEETVVAVKPQKIENLYKPIKYLTPAETFLKECCKELGLKFMSKKCLRLLSNIKITSITSNSKPATIFSTTDKSGFGCFSLFFTGTEKSTVVIRRKIREKMMDDLVKFDEEKLKTIMRSVLTIEDLETIVRWFKCRIMVYCNESWKKYGDWNFGDESYVPLFVLEKKEFKGKFVYQIVLTVKED</sequence>
<keyword evidence="2" id="KW-1185">Reference proteome</keyword>
<feature type="compositionally biased region" description="Polar residues" evidence="1">
    <location>
        <begin position="233"/>
        <end position="251"/>
    </location>
</feature>
<feature type="region of interest" description="Disordered" evidence="1">
    <location>
        <begin position="180"/>
        <end position="205"/>
    </location>
</feature>
<accession>A0A914QAU0</accession>